<feature type="chain" id="PRO_5022874251" evidence="1">
    <location>
        <begin position="23"/>
        <end position="618"/>
    </location>
</feature>
<comment type="caution">
    <text evidence="2">The sequence shown here is derived from an EMBL/GenBank/DDBJ whole genome shotgun (WGS) entry which is preliminary data.</text>
</comment>
<evidence type="ECO:0000256" key="1">
    <source>
        <dbReference type="SAM" id="SignalP"/>
    </source>
</evidence>
<gene>
    <name evidence="2" type="ORF">PGT21_018108</name>
</gene>
<protein>
    <submittedName>
        <fullName evidence="2">Uncharacterized protein</fullName>
    </submittedName>
</protein>
<organism evidence="2 3">
    <name type="scientific">Puccinia graminis f. sp. tritici</name>
    <dbReference type="NCBI Taxonomy" id="56615"/>
    <lineage>
        <taxon>Eukaryota</taxon>
        <taxon>Fungi</taxon>
        <taxon>Dikarya</taxon>
        <taxon>Basidiomycota</taxon>
        <taxon>Pucciniomycotina</taxon>
        <taxon>Pucciniomycetes</taxon>
        <taxon>Pucciniales</taxon>
        <taxon>Pucciniaceae</taxon>
        <taxon>Puccinia</taxon>
    </lineage>
</organism>
<dbReference type="AlphaFoldDB" id="A0A5B0LTT8"/>
<name>A0A5B0LTT8_PUCGR</name>
<feature type="signal peptide" evidence="1">
    <location>
        <begin position="1"/>
        <end position="22"/>
    </location>
</feature>
<sequence>MSWGAMIAGLLILCEICITCSAIDDYAEFVQEFNWHDPPKLDDILNPLETSQIQVSHSILPDSTTPLASASYSALHHSKASNDATSNLSTNHFNPDHSFRDSFERFYHGKSIVNNNVTPDSEANWWKDFEGTFGEHLQNSLTFPSTSTLHQTIQENHTEPEYLPYIQPEEIIEPTDYNPTGPYEVTEMHKMESVMNPTLSMLYNLNYPQRKDDVPFYISSDEPFHEHEMISKNLLNNGLSTKFNNPMASNYQIGEHPSLQYNLIHNPLNQYQNQDLSNLERPPCRDFFPQDLHQSQDGIILNQINSYESNKISTTSCDHSLPGLVSKNSETPFKKLKFDAGVFQIESKSEQDKSIIETFISIIDEEEGNTLLIDERYPDKAYKTFLRPHSCKISQSRSKTIENDLEKDKIYSKQKFRRRKSMQESYETFWLLRDLWSKYFEEKCSIKFQDIDIKSHGSFRISHVMDHFLLFLFYVDMITSIIVKVDKKASDQQGNLNICDNAEKIKNAARKFKTIFQILYESPRKRKYPIDEGSHQNVYKVTPDEDKKLVKVRFFKCRTLELIWVIIENWIVLDNEQSLFQIIFRHTNRKYSKPFFDDVFKYSIEKLNERIKTNSNSL</sequence>
<evidence type="ECO:0000313" key="2">
    <source>
        <dbReference type="EMBL" id="KAA1067821.1"/>
    </source>
</evidence>
<dbReference type="EMBL" id="VSWC01000184">
    <property type="protein sequence ID" value="KAA1067821.1"/>
    <property type="molecule type" value="Genomic_DNA"/>
</dbReference>
<accession>A0A5B0LTT8</accession>
<keyword evidence="1" id="KW-0732">Signal</keyword>
<dbReference type="Proteomes" id="UP000324748">
    <property type="component" value="Unassembled WGS sequence"/>
</dbReference>
<keyword evidence="3" id="KW-1185">Reference proteome</keyword>
<reference evidence="2 3" key="1">
    <citation type="submission" date="2019-05" db="EMBL/GenBank/DDBJ databases">
        <title>Emergence of the Ug99 lineage of the wheat stem rust pathogen through somatic hybridization.</title>
        <authorList>
            <person name="Li F."/>
            <person name="Upadhyaya N.M."/>
            <person name="Sperschneider J."/>
            <person name="Matny O."/>
            <person name="Nguyen-Phuc H."/>
            <person name="Mago R."/>
            <person name="Raley C."/>
            <person name="Miller M.E."/>
            <person name="Silverstein K.A.T."/>
            <person name="Henningsen E."/>
            <person name="Hirsch C.D."/>
            <person name="Visser B."/>
            <person name="Pretorius Z.A."/>
            <person name="Steffenson B.J."/>
            <person name="Schwessinger B."/>
            <person name="Dodds P.N."/>
            <person name="Figueroa M."/>
        </authorList>
    </citation>
    <scope>NUCLEOTIDE SEQUENCE [LARGE SCALE GENOMIC DNA]</scope>
    <source>
        <strain evidence="2">21-0</strain>
    </source>
</reference>
<dbReference type="OrthoDB" id="10670227at2759"/>
<proteinExistence type="predicted"/>
<evidence type="ECO:0000313" key="3">
    <source>
        <dbReference type="Proteomes" id="UP000324748"/>
    </source>
</evidence>